<feature type="coiled-coil region" evidence="1">
    <location>
        <begin position="91"/>
        <end position="123"/>
    </location>
</feature>
<keyword evidence="1" id="KW-0175">Coiled coil</keyword>
<gene>
    <name evidence="2" type="ORF">CR164_00425</name>
</gene>
<accession>A0A317T8M3</accession>
<dbReference type="EMBL" id="PDNZ01000001">
    <property type="protein sequence ID" value="PWW83063.1"/>
    <property type="molecule type" value="Genomic_DNA"/>
</dbReference>
<keyword evidence="3" id="KW-1185">Reference proteome</keyword>
<evidence type="ECO:0000313" key="3">
    <source>
        <dbReference type="Proteomes" id="UP000246278"/>
    </source>
</evidence>
<proteinExistence type="predicted"/>
<dbReference type="RefSeq" id="WP_110021947.1">
    <property type="nucleotide sequence ID" value="NZ_PDNZ01000001.1"/>
</dbReference>
<dbReference type="Proteomes" id="UP000246278">
    <property type="component" value="Unassembled WGS sequence"/>
</dbReference>
<evidence type="ECO:0000313" key="2">
    <source>
        <dbReference type="EMBL" id="PWW83063.1"/>
    </source>
</evidence>
<organism evidence="2 3">
    <name type="scientific">Prosthecochloris marina</name>
    <dbReference type="NCBI Taxonomy" id="2017681"/>
    <lineage>
        <taxon>Bacteria</taxon>
        <taxon>Pseudomonadati</taxon>
        <taxon>Chlorobiota</taxon>
        <taxon>Chlorobiia</taxon>
        <taxon>Chlorobiales</taxon>
        <taxon>Chlorobiaceae</taxon>
        <taxon>Prosthecochloris</taxon>
    </lineage>
</organism>
<dbReference type="AlphaFoldDB" id="A0A317T8M3"/>
<comment type="caution">
    <text evidence="2">The sequence shown here is derived from an EMBL/GenBank/DDBJ whole genome shotgun (WGS) entry which is preliminary data.</text>
</comment>
<protein>
    <submittedName>
        <fullName evidence="2">Uncharacterized protein</fullName>
    </submittedName>
</protein>
<evidence type="ECO:0000256" key="1">
    <source>
        <dbReference type="SAM" id="Coils"/>
    </source>
</evidence>
<name>A0A317T8M3_9CHLB</name>
<sequence length="321" mass="35198">MAAQNETNVIGINNTFDGADTEYLKSRIDTLRRSLMDEKALHEAWYAENNALIDKYYKDRADKVTAGEQLRIDLAKEYKEKLDAINGVPAMERELQALQDYFKSKEDLEKERYEKQLEDLEKWKEAKIGKDVDYNELKEKIEGEHEKKLVAIKKEAAEEQAKIEEAKRKAITKGASDFLTAFSKMNLDESKKMFNIQKAAALAAAYISAAESIVHSYKEGAKHGGPVLGAVYAAAAGMAQMANIQSIASQSYSGGSKGGATSAAGSMGATSVSDVSQTPVQTNAITVYGIDKNSLYSGDQIEAIAEGLNEYMADGGKIYIK</sequence>
<reference evidence="3" key="1">
    <citation type="submission" date="2017-10" db="EMBL/GenBank/DDBJ databases">
        <authorList>
            <person name="Gaisin V.A."/>
            <person name="Rysina M.S."/>
            <person name="Grouzdev D.S."/>
        </authorList>
    </citation>
    <scope>NUCLEOTIDE SEQUENCE [LARGE SCALE GENOMIC DNA]</scope>
    <source>
        <strain evidence="3">V1</strain>
    </source>
</reference>